<dbReference type="InterPro" id="IPR016147">
    <property type="entry name" value="Pili_assmbl_chaperone_N"/>
</dbReference>
<keyword evidence="4" id="KW-1185">Reference proteome</keyword>
<protein>
    <submittedName>
        <fullName evidence="3">Fimbrial chaperone protein</fullName>
    </submittedName>
</protein>
<dbReference type="PANTHER" id="PTHR30251:SF4">
    <property type="entry name" value="SLR1668 PROTEIN"/>
    <property type="match status" value="1"/>
</dbReference>
<feature type="chain" id="PRO_5016421964" evidence="1">
    <location>
        <begin position="27"/>
        <end position="147"/>
    </location>
</feature>
<dbReference type="EMBL" id="QGGW01000015">
    <property type="protein sequence ID" value="PWK55875.1"/>
    <property type="molecule type" value="Genomic_DNA"/>
</dbReference>
<evidence type="ECO:0000259" key="2">
    <source>
        <dbReference type="Pfam" id="PF00345"/>
    </source>
</evidence>
<dbReference type="GO" id="GO:0071555">
    <property type="term" value="P:cell wall organization"/>
    <property type="evidence" value="ECO:0007669"/>
    <property type="project" value="InterPro"/>
</dbReference>
<dbReference type="AlphaFoldDB" id="A0A316G6P1"/>
<dbReference type="PANTHER" id="PTHR30251">
    <property type="entry name" value="PILUS ASSEMBLY CHAPERONE"/>
    <property type="match status" value="1"/>
</dbReference>
<dbReference type="InterPro" id="IPR013783">
    <property type="entry name" value="Ig-like_fold"/>
</dbReference>
<gene>
    <name evidence="3" type="ORF">C7455_1158</name>
</gene>
<dbReference type="GO" id="GO:0030288">
    <property type="term" value="C:outer membrane-bounded periplasmic space"/>
    <property type="evidence" value="ECO:0007669"/>
    <property type="project" value="InterPro"/>
</dbReference>
<keyword evidence="1" id="KW-0732">Signal</keyword>
<dbReference type="SUPFAM" id="SSF49354">
    <property type="entry name" value="PapD-like"/>
    <property type="match status" value="1"/>
</dbReference>
<dbReference type="Pfam" id="PF00345">
    <property type="entry name" value="PapD_N"/>
    <property type="match status" value="1"/>
</dbReference>
<evidence type="ECO:0000256" key="1">
    <source>
        <dbReference type="SAM" id="SignalP"/>
    </source>
</evidence>
<feature type="signal peptide" evidence="1">
    <location>
        <begin position="1"/>
        <end position="26"/>
    </location>
</feature>
<dbReference type="Proteomes" id="UP000245708">
    <property type="component" value="Unassembled WGS sequence"/>
</dbReference>
<dbReference type="Gene3D" id="2.60.40.10">
    <property type="entry name" value="Immunoglobulins"/>
    <property type="match status" value="1"/>
</dbReference>
<comment type="caution">
    <text evidence="3">The sequence shown here is derived from an EMBL/GenBank/DDBJ whole genome shotgun (WGS) entry which is preliminary data.</text>
</comment>
<accession>A0A316G6P1</accession>
<evidence type="ECO:0000313" key="3">
    <source>
        <dbReference type="EMBL" id="PWK55875.1"/>
    </source>
</evidence>
<proteinExistence type="predicted"/>
<dbReference type="InterPro" id="IPR008962">
    <property type="entry name" value="PapD-like_sf"/>
</dbReference>
<evidence type="ECO:0000313" key="4">
    <source>
        <dbReference type="Proteomes" id="UP000245708"/>
    </source>
</evidence>
<dbReference type="RefSeq" id="WP_109670865.1">
    <property type="nucleotide sequence ID" value="NZ_QGGW01000015.1"/>
</dbReference>
<name>A0A316G6P1_9RHOB</name>
<reference evidence="3 4" key="1">
    <citation type="submission" date="2018-05" db="EMBL/GenBank/DDBJ databases">
        <title>Genomic Encyclopedia of Type Strains, Phase IV (KMG-IV): sequencing the most valuable type-strain genomes for metagenomic binning, comparative biology and taxonomic classification.</title>
        <authorList>
            <person name="Goeker M."/>
        </authorList>
    </citation>
    <scope>NUCLEOTIDE SEQUENCE [LARGE SCALE GENOMIC DNA]</scope>
    <source>
        <strain evidence="3 4">DSM 16097</strain>
    </source>
</reference>
<organism evidence="3 4">
    <name type="scientific">Roseicyclus mahoneyensis</name>
    <dbReference type="NCBI Taxonomy" id="164332"/>
    <lineage>
        <taxon>Bacteria</taxon>
        <taxon>Pseudomonadati</taxon>
        <taxon>Pseudomonadota</taxon>
        <taxon>Alphaproteobacteria</taxon>
        <taxon>Rhodobacterales</taxon>
        <taxon>Roseobacteraceae</taxon>
        <taxon>Roseicyclus</taxon>
    </lineage>
</organism>
<sequence>MFKCARSRIGGVVLLAALALTGPALANDFTVSPTSITVAPGTQVATLTVRAGGPGVTQGQVRVVRWHRDGGAGRLEATRDVVASPPAMQMAPNQELTIRLVRTATTAVRGEECYRVLVDQLPGESQQGQVVKFTIRHSVPLCFGPPV</sequence>
<feature type="domain" description="Pili assembly chaperone N-terminal" evidence="2">
    <location>
        <begin position="29"/>
        <end position="145"/>
    </location>
</feature>
<dbReference type="OrthoDB" id="511700at2"/>
<dbReference type="InterPro" id="IPR050643">
    <property type="entry name" value="Periplasmic_pilus_chap"/>
</dbReference>